<evidence type="ECO:0000313" key="2">
    <source>
        <dbReference type="Proteomes" id="UP000800038"/>
    </source>
</evidence>
<dbReference type="AlphaFoldDB" id="A0A6A5SRL8"/>
<organism evidence="1 2">
    <name type="scientific">Clathrospora elynae</name>
    <dbReference type="NCBI Taxonomy" id="706981"/>
    <lineage>
        <taxon>Eukaryota</taxon>
        <taxon>Fungi</taxon>
        <taxon>Dikarya</taxon>
        <taxon>Ascomycota</taxon>
        <taxon>Pezizomycotina</taxon>
        <taxon>Dothideomycetes</taxon>
        <taxon>Pleosporomycetidae</taxon>
        <taxon>Pleosporales</taxon>
        <taxon>Diademaceae</taxon>
        <taxon>Clathrospora</taxon>
    </lineage>
</organism>
<dbReference type="Proteomes" id="UP000800038">
    <property type="component" value="Unassembled WGS sequence"/>
</dbReference>
<dbReference type="EMBL" id="ML976038">
    <property type="protein sequence ID" value="KAF1942209.1"/>
    <property type="molecule type" value="Genomic_DNA"/>
</dbReference>
<gene>
    <name evidence="1" type="ORF">EJ02DRAFT_454545</name>
</gene>
<proteinExistence type="predicted"/>
<name>A0A6A5SRL8_9PLEO</name>
<reference evidence="1" key="1">
    <citation type="journal article" date="2020" name="Stud. Mycol.">
        <title>101 Dothideomycetes genomes: a test case for predicting lifestyles and emergence of pathogens.</title>
        <authorList>
            <person name="Haridas S."/>
            <person name="Albert R."/>
            <person name="Binder M."/>
            <person name="Bloem J."/>
            <person name="Labutti K."/>
            <person name="Salamov A."/>
            <person name="Andreopoulos B."/>
            <person name="Baker S."/>
            <person name="Barry K."/>
            <person name="Bills G."/>
            <person name="Bluhm B."/>
            <person name="Cannon C."/>
            <person name="Castanera R."/>
            <person name="Culley D."/>
            <person name="Daum C."/>
            <person name="Ezra D."/>
            <person name="Gonzalez J."/>
            <person name="Henrissat B."/>
            <person name="Kuo A."/>
            <person name="Liang C."/>
            <person name="Lipzen A."/>
            <person name="Lutzoni F."/>
            <person name="Magnuson J."/>
            <person name="Mondo S."/>
            <person name="Nolan M."/>
            <person name="Ohm R."/>
            <person name="Pangilinan J."/>
            <person name="Park H.-J."/>
            <person name="Ramirez L."/>
            <person name="Alfaro M."/>
            <person name="Sun H."/>
            <person name="Tritt A."/>
            <person name="Yoshinaga Y."/>
            <person name="Zwiers L.-H."/>
            <person name="Turgeon B."/>
            <person name="Goodwin S."/>
            <person name="Spatafora J."/>
            <person name="Crous P."/>
            <person name="Grigoriev I."/>
        </authorList>
    </citation>
    <scope>NUCLEOTIDE SEQUENCE</scope>
    <source>
        <strain evidence="1">CBS 161.51</strain>
    </source>
</reference>
<accession>A0A6A5SRL8</accession>
<sequence length="150" mass="15697">MMMKDLKNVASGPTLVERPSKMVKVADASMIKLLTAAVTRGDGAFAPRIVPEPSVICGCTGSRTSPDSLLVAEAIREMMSNNRLLLTVRCGAAVGRSMSPSLPGALSIHGIAILVSTSMIVDRLVTITRSGCVRARGHARCSPPSPNLTP</sequence>
<evidence type="ECO:0000313" key="1">
    <source>
        <dbReference type="EMBL" id="KAF1942209.1"/>
    </source>
</evidence>
<keyword evidence="2" id="KW-1185">Reference proteome</keyword>
<protein>
    <submittedName>
        <fullName evidence="1">Uncharacterized protein</fullName>
    </submittedName>
</protein>